<sequence>MLELRGLTKRYGDVTAVDDLSCVFRPGRVTGFLGPNGAGKTTTLLLALGLQRPDAGTVRVGGRRYTALDAPMREVGALLDAQAVHPNRSGRDHLRALAAGNRLPVARVGEVLERVGLSAVAGRRAGTFSLGMKQRLGIAAALLGDPAVLLLDEPINGLDPGGIAWVRALLRELAAEGRTVVLSSHLMSEMEQTADHLIVIGRGRLIADTSLTAFLDRAAPAGLLVRAEDPGFPAALSAAGGSVREVPEGGWLVFGLPAYEIGRLALTRRIVLTELSPRRGSLEEVFMSATASSTDFTGHASAPVSAVSGVPGGDPVRSARGSR</sequence>
<keyword evidence="2" id="KW-0813">Transport</keyword>
<evidence type="ECO:0000256" key="2">
    <source>
        <dbReference type="ARBA" id="ARBA00022448"/>
    </source>
</evidence>
<dbReference type="Gene3D" id="3.40.50.300">
    <property type="entry name" value="P-loop containing nucleotide triphosphate hydrolases"/>
    <property type="match status" value="1"/>
</dbReference>
<organism evidence="7 8">
    <name type="scientific">Actinoplanes campanulatus</name>
    <dbReference type="NCBI Taxonomy" id="113559"/>
    <lineage>
        <taxon>Bacteria</taxon>
        <taxon>Bacillati</taxon>
        <taxon>Actinomycetota</taxon>
        <taxon>Actinomycetes</taxon>
        <taxon>Micromonosporales</taxon>
        <taxon>Micromonosporaceae</taxon>
        <taxon>Actinoplanes</taxon>
    </lineage>
</organism>
<dbReference type="PANTHER" id="PTHR43335:SF4">
    <property type="entry name" value="ABC TRANSPORTER, ATP-BINDING PROTEIN"/>
    <property type="match status" value="1"/>
</dbReference>
<dbReference type="Pfam" id="PF00005">
    <property type="entry name" value="ABC_tran"/>
    <property type="match status" value="1"/>
</dbReference>
<dbReference type="InterPro" id="IPR003593">
    <property type="entry name" value="AAA+_ATPase"/>
</dbReference>
<dbReference type="InterPro" id="IPR027417">
    <property type="entry name" value="P-loop_NTPase"/>
</dbReference>
<dbReference type="PANTHER" id="PTHR43335">
    <property type="entry name" value="ABC TRANSPORTER, ATP-BINDING PROTEIN"/>
    <property type="match status" value="1"/>
</dbReference>
<dbReference type="SMART" id="SM00382">
    <property type="entry name" value="AAA"/>
    <property type="match status" value="1"/>
</dbReference>
<dbReference type="GO" id="GO:0005524">
    <property type="term" value="F:ATP binding"/>
    <property type="evidence" value="ECO:0007669"/>
    <property type="project" value="UniProtKB-KW"/>
</dbReference>
<evidence type="ECO:0000256" key="1">
    <source>
        <dbReference type="ARBA" id="ARBA00005417"/>
    </source>
</evidence>
<dbReference type="RefSeq" id="WP_183219103.1">
    <property type="nucleotide sequence ID" value="NZ_BMPW01000003.1"/>
</dbReference>
<evidence type="ECO:0000313" key="8">
    <source>
        <dbReference type="Proteomes" id="UP000590749"/>
    </source>
</evidence>
<comment type="caution">
    <text evidence="7">The sequence shown here is derived from an EMBL/GenBank/DDBJ whole genome shotgun (WGS) entry which is preliminary data.</text>
</comment>
<comment type="similarity">
    <text evidence="1">Belongs to the ABC transporter superfamily.</text>
</comment>
<evidence type="ECO:0000313" key="7">
    <source>
        <dbReference type="EMBL" id="MBB3094838.1"/>
    </source>
</evidence>
<evidence type="ECO:0000256" key="4">
    <source>
        <dbReference type="ARBA" id="ARBA00022840"/>
    </source>
</evidence>
<keyword evidence="4 7" id="KW-0067">ATP-binding</keyword>
<keyword evidence="3" id="KW-0547">Nucleotide-binding</keyword>
<dbReference type="GO" id="GO:0016887">
    <property type="term" value="F:ATP hydrolysis activity"/>
    <property type="evidence" value="ECO:0007669"/>
    <property type="project" value="InterPro"/>
</dbReference>
<gene>
    <name evidence="7" type="ORF">FHR83_002501</name>
</gene>
<dbReference type="InterPro" id="IPR017871">
    <property type="entry name" value="ABC_transporter-like_CS"/>
</dbReference>
<accession>A0A7W5FDV5</accession>
<dbReference type="PROSITE" id="PS00211">
    <property type="entry name" value="ABC_TRANSPORTER_1"/>
    <property type="match status" value="1"/>
</dbReference>
<dbReference type="AlphaFoldDB" id="A0A7W5FDV5"/>
<dbReference type="Proteomes" id="UP000590749">
    <property type="component" value="Unassembled WGS sequence"/>
</dbReference>
<dbReference type="EMBL" id="JACHXF010000004">
    <property type="protein sequence ID" value="MBB3094838.1"/>
    <property type="molecule type" value="Genomic_DNA"/>
</dbReference>
<name>A0A7W5FDV5_9ACTN</name>
<evidence type="ECO:0000259" key="6">
    <source>
        <dbReference type="PROSITE" id="PS50893"/>
    </source>
</evidence>
<reference evidence="7 8" key="1">
    <citation type="submission" date="2020-08" db="EMBL/GenBank/DDBJ databases">
        <title>Genomic Encyclopedia of Type Strains, Phase III (KMG-III): the genomes of soil and plant-associated and newly described type strains.</title>
        <authorList>
            <person name="Whitman W."/>
        </authorList>
    </citation>
    <scope>NUCLEOTIDE SEQUENCE [LARGE SCALE GENOMIC DNA]</scope>
    <source>
        <strain evidence="7 8">CECT 3287</strain>
    </source>
</reference>
<feature type="region of interest" description="Disordered" evidence="5">
    <location>
        <begin position="295"/>
        <end position="323"/>
    </location>
</feature>
<dbReference type="InterPro" id="IPR003439">
    <property type="entry name" value="ABC_transporter-like_ATP-bd"/>
</dbReference>
<dbReference type="SUPFAM" id="SSF52540">
    <property type="entry name" value="P-loop containing nucleoside triphosphate hydrolases"/>
    <property type="match status" value="1"/>
</dbReference>
<protein>
    <submittedName>
        <fullName evidence="7">ABC-2 type transport system ATP-binding protein</fullName>
    </submittedName>
</protein>
<dbReference type="PROSITE" id="PS50893">
    <property type="entry name" value="ABC_TRANSPORTER_2"/>
    <property type="match status" value="1"/>
</dbReference>
<proteinExistence type="inferred from homology"/>
<feature type="domain" description="ABC transporter" evidence="6">
    <location>
        <begin position="2"/>
        <end position="227"/>
    </location>
</feature>
<evidence type="ECO:0000256" key="3">
    <source>
        <dbReference type="ARBA" id="ARBA00022741"/>
    </source>
</evidence>
<keyword evidence="8" id="KW-1185">Reference proteome</keyword>
<evidence type="ECO:0000256" key="5">
    <source>
        <dbReference type="SAM" id="MobiDB-lite"/>
    </source>
</evidence>